<evidence type="ECO:0000259" key="7">
    <source>
        <dbReference type="Pfam" id="PF00082"/>
    </source>
</evidence>
<dbReference type="PROSITE" id="PS51892">
    <property type="entry name" value="SUBTILASE"/>
    <property type="match status" value="1"/>
</dbReference>
<dbReference type="GO" id="GO:0004252">
    <property type="term" value="F:serine-type endopeptidase activity"/>
    <property type="evidence" value="ECO:0007669"/>
    <property type="project" value="UniProtKB-UniRule"/>
</dbReference>
<dbReference type="PRINTS" id="PR00723">
    <property type="entry name" value="SUBTILISIN"/>
</dbReference>
<dbReference type="Proteomes" id="UP000885779">
    <property type="component" value="Unassembled WGS sequence"/>
</dbReference>
<dbReference type="CDD" id="cd07473">
    <property type="entry name" value="Peptidases_S8_Subtilisin_like"/>
    <property type="match status" value="1"/>
</dbReference>
<evidence type="ECO:0000256" key="1">
    <source>
        <dbReference type="ARBA" id="ARBA00011073"/>
    </source>
</evidence>
<evidence type="ECO:0000256" key="6">
    <source>
        <dbReference type="SAM" id="SignalP"/>
    </source>
</evidence>
<dbReference type="InterPro" id="IPR050131">
    <property type="entry name" value="Peptidase_S8_subtilisin-like"/>
</dbReference>
<comment type="similarity">
    <text evidence="1 5">Belongs to the peptidase S8 family.</text>
</comment>
<dbReference type="PANTHER" id="PTHR43806:SF11">
    <property type="entry name" value="CEREVISIN-RELATED"/>
    <property type="match status" value="1"/>
</dbReference>
<keyword evidence="4 5" id="KW-0720">Serine protease</keyword>
<dbReference type="SUPFAM" id="SSF52743">
    <property type="entry name" value="Subtilisin-like"/>
    <property type="match status" value="1"/>
</dbReference>
<evidence type="ECO:0000259" key="8">
    <source>
        <dbReference type="Pfam" id="PF18962"/>
    </source>
</evidence>
<dbReference type="InterPro" id="IPR000209">
    <property type="entry name" value="Peptidase_S8/S53_dom"/>
</dbReference>
<feature type="active site" description="Charge relay system" evidence="5">
    <location>
        <position position="390"/>
    </location>
</feature>
<dbReference type="Gene3D" id="2.60.40.4070">
    <property type="match status" value="1"/>
</dbReference>
<gene>
    <name evidence="9" type="ORF">ENK44_16410</name>
</gene>
<feature type="signal peptide" evidence="6">
    <location>
        <begin position="1"/>
        <end position="18"/>
    </location>
</feature>
<dbReference type="InterPro" id="IPR034204">
    <property type="entry name" value="PfSUB1-like_cat_dom"/>
</dbReference>
<dbReference type="Pfam" id="PF00082">
    <property type="entry name" value="Peptidase_S8"/>
    <property type="match status" value="1"/>
</dbReference>
<dbReference type="InterPro" id="IPR022398">
    <property type="entry name" value="Peptidase_S8_His-AS"/>
</dbReference>
<feature type="chain" id="PRO_5031026604" evidence="6">
    <location>
        <begin position="19"/>
        <end position="660"/>
    </location>
</feature>
<dbReference type="GO" id="GO:0006508">
    <property type="term" value="P:proteolysis"/>
    <property type="evidence" value="ECO:0007669"/>
    <property type="project" value="UniProtKB-KW"/>
</dbReference>
<dbReference type="InterPro" id="IPR026444">
    <property type="entry name" value="Secre_tail"/>
</dbReference>
<feature type="active site" description="Charge relay system" evidence="5">
    <location>
        <position position="156"/>
    </location>
</feature>
<evidence type="ECO:0000256" key="2">
    <source>
        <dbReference type="ARBA" id="ARBA00022670"/>
    </source>
</evidence>
<protein>
    <submittedName>
        <fullName evidence="9">T9SS type A sorting domain-containing protein</fullName>
    </submittedName>
</protein>
<reference evidence="9" key="1">
    <citation type="journal article" date="2020" name="mSystems">
        <title>Genome- and Community-Level Interaction Insights into Carbon Utilization and Element Cycling Functions of Hydrothermarchaeota in Hydrothermal Sediment.</title>
        <authorList>
            <person name="Zhou Z."/>
            <person name="Liu Y."/>
            <person name="Xu W."/>
            <person name="Pan J."/>
            <person name="Luo Z.H."/>
            <person name="Li M."/>
        </authorList>
    </citation>
    <scope>NUCLEOTIDE SEQUENCE [LARGE SCALE GENOMIC DNA]</scope>
    <source>
        <strain evidence="9">HyVt-577</strain>
    </source>
</reference>
<feature type="domain" description="Peptidase S8/S53" evidence="7">
    <location>
        <begin position="148"/>
        <end position="423"/>
    </location>
</feature>
<dbReference type="PANTHER" id="PTHR43806">
    <property type="entry name" value="PEPTIDASE S8"/>
    <property type="match status" value="1"/>
</dbReference>
<organism evidence="9">
    <name type="scientific">Caldithrix abyssi</name>
    <dbReference type="NCBI Taxonomy" id="187145"/>
    <lineage>
        <taxon>Bacteria</taxon>
        <taxon>Pseudomonadati</taxon>
        <taxon>Calditrichota</taxon>
        <taxon>Calditrichia</taxon>
        <taxon>Calditrichales</taxon>
        <taxon>Calditrichaceae</taxon>
        <taxon>Caldithrix</taxon>
    </lineage>
</organism>
<dbReference type="Gene3D" id="2.60.40.10">
    <property type="entry name" value="Immunoglobulins"/>
    <property type="match status" value="1"/>
</dbReference>
<keyword evidence="6" id="KW-0732">Signal</keyword>
<keyword evidence="2 5" id="KW-0645">Protease</keyword>
<dbReference type="Pfam" id="PF18962">
    <property type="entry name" value="Por_Secre_tail"/>
    <property type="match status" value="1"/>
</dbReference>
<dbReference type="InterPro" id="IPR036852">
    <property type="entry name" value="Peptidase_S8/S53_dom_sf"/>
</dbReference>
<dbReference type="InterPro" id="IPR013783">
    <property type="entry name" value="Ig-like_fold"/>
</dbReference>
<accession>A0A7V4UFP7</accession>
<dbReference type="EMBL" id="DRQG01000151">
    <property type="protein sequence ID" value="HGY57292.1"/>
    <property type="molecule type" value="Genomic_DNA"/>
</dbReference>
<feature type="domain" description="Secretion system C-terminal sorting" evidence="8">
    <location>
        <begin position="582"/>
        <end position="656"/>
    </location>
</feature>
<feature type="active site" description="Charge relay system" evidence="5">
    <location>
        <position position="232"/>
    </location>
</feature>
<dbReference type="InterPro" id="IPR015500">
    <property type="entry name" value="Peptidase_S8_subtilisin-rel"/>
</dbReference>
<proteinExistence type="inferred from homology"/>
<dbReference type="PROSITE" id="PS00137">
    <property type="entry name" value="SUBTILASE_HIS"/>
    <property type="match status" value="1"/>
</dbReference>
<dbReference type="AlphaFoldDB" id="A0A7V4UFP7"/>
<comment type="caution">
    <text evidence="9">The sequence shown here is derived from an EMBL/GenBank/DDBJ whole genome shotgun (WGS) entry which is preliminary data.</text>
</comment>
<keyword evidence="3 5" id="KW-0378">Hydrolase</keyword>
<evidence type="ECO:0000256" key="4">
    <source>
        <dbReference type="ARBA" id="ARBA00022825"/>
    </source>
</evidence>
<dbReference type="Gene3D" id="3.40.50.200">
    <property type="entry name" value="Peptidase S8/S53 domain"/>
    <property type="match status" value="1"/>
</dbReference>
<dbReference type="NCBIfam" id="TIGR04183">
    <property type="entry name" value="Por_Secre_tail"/>
    <property type="match status" value="1"/>
</dbReference>
<evidence type="ECO:0000256" key="3">
    <source>
        <dbReference type="ARBA" id="ARBA00022801"/>
    </source>
</evidence>
<sequence>MLKRVLFAVFIFCGSTFAQETFKAGEIIVMFKNQGKNLALTVNEKGVKTNLQSVDRLNSKYQCTDMYRLVKSPISSIEGLYVLTFPKDKDMLKIREDYAKDDNIEYVELNYQLKIATTPNDYYFSQQWNHDNSHLQSESAWELHKGSSNVIIGINDTGIDWEHPDLKNNIWVNPGEDLDGDGVVGDFGLPTSGGDENGIDDDGNGYIDDLIGWDFYSNDNNPMHSSTDGTAHGTKVSGMASAVTNNSIGVAGVSWYCKLMPTRAGNHNYMYTSDAVSAIYYAADNGVKVINMSWGGNSLSTSLKNALDYAYDTKGVVLTAAAMNANSSSQWYPAAYNKVIAVAALNQDDTKKSNSNYGSWVDVSAPGINLWTTNWQYPNTHTYIQTGATSIASPQVAGLAGLVFSMDPSLSNSTVRSLIEDNTDYIDDVNPSYAGLLGSGRINSYKTLAAVAPPAVPQNFHIVSVPANNGPYEHPKLMWNANSEADLSGYKIERKINSSGSWITIHTASPGETEYLDLDITRERGMNDSKAYYRMRAYDTVDLYSAYTPTQSYSFSGDASFKPPAHYTKKDIPDEFALLQNYPNPFNPQTRIAVDLPKASHVVLKVYSISGEDIATLVNGQLEAGKYNFTFNAGHLPSGIYLYRLKAGNYEAVKRMLLVK</sequence>
<evidence type="ECO:0000313" key="9">
    <source>
        <dbReference type="EMBL" id="HGY57292.1"/>
    </source>
</evidence>
<name>A0A7V4UFP7_CALAY</name>
<evidence type="ECO:0000256" key="5">
    <source>
        <dbReference type="PROSITE-ProRule" id="PRU01240"/>
    </source>
</evidence>